<feature type="transmembrane region" description="Helical" evidence="2">
    <location>
        <begin position="47"/>
        <end position="73"/>
    </location>
</feature>
<dbReference type="InterPro" id="IPR052196">
    <property type="entry name" value="Bact_Kbp"/>
</dbReference>
<feature type="transmembrane region" description="Helical" evidence="2">
    <location>
        <begin position="94"/>
        <end position="115"/>
    </location>
</feature>
<dbReference type="Gene3D" id="3.10.350.10">
    <property type="entry name" value="LysM domain"/>
    <property type="match status" value="1"/>
</dbReference>
<reference evidence="5" key="1">
    <citation type="submission" date="2017-08" db="EMBL/GenBank/DDBJ databases">
        <authorList>
            <person name="Varghese N."/>
            <person name="Submissions S."/>
        </authorList>
    </citation>
    <scope>NUCLEOTIDE SEQUENCE [LARGE SCALE GENOMIC DNA]</scope>
    <source>
        <strain evidence="5">USBA17B2</strain>
    </source>
</reference>
<dbReference type="InterPro" id="IPR018392">
    <property type="entry name" value="LysM"/>
</dbReference>
<evidence type="ECO:0000256" key="1">
    <source>
        <dbReference type="SAM" id="MobiDB-lite"/>
    </source>
</evidence>
<proteinExistence type="predicted"/>
<dbReference type="PANTHER" id="PTHR34700">
    <property type="entry name" value="POTASSIUM BINDING PROTEIN KBP"/>
    <property type="match status" value="1"/>
</dbReference>
<feature type="domain" description="LysM" evidence="3">
    <location>
        <begin position="196"/>
        <end position="253"/>
    </location>
</feature>
<evidence type="ECO:0000256" key="2">
    <source>
        <dbReference type="SAM" id="Phobius"/>
    </source>
</evidence>
<evidence type="ECO:0000259" key="3">
    <source>
        <dbReference type="PROSITE" id="PS51782"/>
    </source>
</evidence>
<organism evidence="4 5">
    <name type="scientific">Ornithinimicrobium cerasi</name>
    <dbReference type="NCBI Taxonomy" id="2248773"/>
    <lineage>
        <taxon>Bacteria</taxon>
        <taxon>Bacillati</taxon>
        <taxon>Actinomycetota</taxon>
        <taxon>Actinomycetes</taxon>
        <taxon>Micrococcales</taxon>
        <taxon>Ornithinimicrobiaceae</taxon>
        <taxon>Ornithinimicrobium</taxon>
    </lineage>
</organism>
<dbReference type="PANTHER" id="PTHR34700:SF4">
    <property type="entry name" value="PHAGE-LIKE ELEMENT PBSX PROTEIN XKDP"/>
    <property type="match status" value="1"/>
</dbReference>
<dbReference type="AlphaFoldDB" id="A0A285VED7"/>
<evidence type="ECO:0000313" key="4">
    <source>
        <dbReference type="EMBL" id="SOC52464.1"/>
    </source>
</evidence>
<protein>
    <submittedName>
        <fullName evidence="4">LysM domain-containing protein</fullName>
    </submittedName>
</protein>
<dbReference type="CDD" id="cd00118">
    <property type="entry name" value="LysM"/>
    <property type="match status" value="1"/>
</dbReference>
<dbReference type="Proteomes" id="UP000219688">
    <property type="component" value="Unassembled WGS sequence"/>
</dbReference>
<sequence length="260" mass="26344">MERRVRRGAALGGGGAVLAGLLALGLVEVTLSSWEGWGSQPVAGGLGVLTTAAAAGASAWMSLVLAVATVTLLRGAPEVADLRRGRIRPGPAPLTRRVATWLLVLGAVGATPAVAGATPPHPVAVVLPVASLAGADGPATVADVGHPGDVAEGSERAPVTGTALPEPGWTPTRAEPAPRPSGEVGLLGTSFTEPLDHVVVHRGDTLWAIAARHLGEQATDQDVAEAWPRWYAANRAVIGDDPDLIRPGQQLVVPSAGVTR</sequence>
<keyword evidence="2" id="KW-0812">Transmembrane</keyword>
<dbReference type="PROSITE" id="PS51782">
    <property type="entry name" value="LYSM"/>
    <property type="match status" value="1"/>
</dbReference>
<dbReference type="EMBL" id="OBQK01000001">
    <property type="protein sequence ID" value="SOC52464.1"/>
    <property type="molecule type" value="Genomic_DNA"/>
</dbReference>
<feature type="region of interest" description="Disordered" evidence="1">
    <location>
        <begin position="148"/>
        <end position="180"/>
    </location>
</feature>
<name>A0A285VED7_9MICO</name>
<accession>A0A285VED7</accession>
<dbReference type="Pfam" id="PF01476">
    <property type="entry name" value="LysM"/>
    <property type="match status" value="1"/>
</dbReference>
<dbReference type="InterPro" id="IPR036779">
    <property type="entry name" value="LysM_dom_sf"/>
</dbReference>
<keyword evidence="5" id="KW-1185">Reference proteome</keyword>
<gene>
    <name evidence="4" type="ORF">SAMN05421879_101580</name>
</gene>
<feature type="transmembrane region" description="Helical" evidence="2">
    <location>
        <begin position="9"/>
        <end position="27"/>
    </location>
</feature>
<evidence type="ECO:0000313" key="5">
    <source>
        <dbReference type="Proteomes" id="UP000219688"/>
    </source>
</evidence>
<keyword evidence="2" id="KW-1133">Transmembrane helix</keyword>
<keyword evidence="2" id="KW-0472">Membrane</keyword>